<name>A0A835LRH6_9MAGN</name>
<gene>
    <name evidence="4" type="ORF">IFM89_010351</name>
</gene>
<dbReference type="EMBL" id="JADFTS010000005">
    <property type="protein sequence ID" value="KAF9604810.1"/>
    <property type="molecule type" value="Genomic_DNA"/>
</dbReference>
<organism evidence="4 5">
    <name type="scientific">Coptis chinensis</name>
    <dbReference type="NCBI Taxonomy" id="261450"/>
    <lineage>
        <taxon>Eukaryota</taxon>
        <taxon>Viridiplantae</taxon>
        <taxon>Streptophyta</taxon>
        <taxon>Embryophyta</taxon>
        <taxon>Tracheophyta</taxon>
        <taxon>Spermatophyta</taxon>
        <taxon>Magnoliopsida</taxon>
        <taxon>Ranunculales</taxon>
        <taxon>Ranunculaceae</taxon>
        <taxon>Coptidoideae</taxon>
        <taxon>Coptis</taxon>
    </lineage>
</organism>
<evidence type="ECO:0000256" key="2">
    <source>
        <dbReference type="ARBA" id="ARBA00022490"/>
    </source>
</evidence>
<keyword evidence="3" id="KW-0653">Protein transport</keyword>
<evidence type="ECO:0000313" key="5">
    <source>
        <dbReference type="Proteomes" id="UP000631114"/>
    </source>
</evidence>
<keyword evidence="2" id="KW-0963">Cytoplasm</keyword>
<dbReference type="InterPro" id="IPR011989">
    <property type="entry name" value="ARM-like"/>
</dbReference>
<dbReference type="SUPFAM" id="SSF48371">
    <property type="entry name" value="ARM repeat"/>
    <property type="match status" value="1"/>
</dbReference>
<dbReference type="InterPro" id="IPR016024">
    <property type="entry name" value="ARM-type_fold"/>
</dbReference>
<dbReference type="GO" id="GO:0006606">
    <property type="term" value="P:protein import into nucleus"/>
    <property type="evidence" value="ECO:0007669"/>
    <property type="project" value="TreeGrafter"/>
</dbReference>
<reference evidence="4 5" key="1">
    <citation type="submission" date="2020-10" db="EMBL/GenBank/DDBJ databases">
        <title>The Coptis chinensis genome and diversification of protoberbering-type alkaloids.</title>
        <authorList>
            <person name="Wang B."/>
            <person name="Shu S."/>
            <person name="Song C."/>
            <person name="Liu Y."/>
        </authorList>
    </citation>
    <scope>NUCLEOTIDE SEQUENCE [LARGE SCALE GENOMIC DNA]</scope>
    <source>
        <strain evidence="4">HL-2020</strain>
        <tissue evidence="4">Leaf</tissue>
    </source>
</reference>
<comment type="subcellular location">
    <subcellularLocation>
        <location evidence="1">Cytoplasm</location>
    </subcellularLocation>
</comment>
<dbReference type="Gene3D" id="1.25.10.10">
    <property type="entry name" value="Leucine-rich Repeat Variant"/>
    <property type="match status" value="1"/>
</dbReference>
<accession>A0A835LRH6</accession>
<keyword evidence="3" id="KW-0813">Transport</keyword>
<evidence type="ECO:0000313" key="4">
    <source>
        <dbReference type="EMBL" id="KAF9604810.1"/>
    </source>
</evidence>
<evidence type="ECO:0000256" key="3">
    <source>
        <dbReference type="ARBA" id="ARBA00022927"/>
    </source>
</evidence>
<sequence length="273" mass="30866">MCFNDNDQKLWEEDSHEYVRKGYDECYCSKCLDNFIGADFDVLSLTCFSADIIEDLYSPRTASMDFVSELVRKRGKENLQKFILYIVEVFKKYDEAPVEYKPYRQKDGALLAIGALCDKLKLTEPYKSKLEHMLVQHVFPEFRSLAGHLRGKIIAFTSKRREFLLSESHCQAFFVDSAFVTCYDMILHGQEYGNRYSSGCGFGVEGLGEGEGKLGLDAELHLDAQSTGLLTTAEHVFASFCLSRSGKQLLISSTKMSDLVEGTHSFASPLKKL</sequence>
<dbReference type="GO" id="GO:0005829">
    <property type="term" value="C:cytosol"/>
    <property type="evidence" value="ECO:0007669"/>
    <property type="project" value="TreeGrafter"/>
</dbReference>
<dbReference type="PANTHER" id="PTHR10997:SF18">
    <property type="entry name" value="D-IMPORTIN 7_RANBP7"/>
    <property type="match status" value="1"/>
</dbReference>
<dbReference type="OrthoDB" id="10071778at2759"/>
<proteinExistence type="predicted"/>
<dbReference type="GO" id="GO:0005635">
    <property type="term" value="C:nuclear envelope"/>
    <property type="evidence" value="ECO:0007669"/>
    <property type="project" value="TreeGrafter"/>
</dbReference>
<dbReference type="Proteomes" id="UP000631114">
    <property type="component" value="Unassembled WGS sequence"/>
</dbReference>
<evidence type="ECO:0000256" key="1">
    <source>
        <dbReference type="ARBA" id="ARBA00004496"/>
    </source>
</evidence>
<comment type="caution">
    <text evidence="4">The sequence shown here is derived from an EMBL/GenBank/DDBJ whole genome shotgun (WGS) entry which is preliminary data.</text>
</comment>
<protein>
    <submittedName>
        <fullName evidence="4">Uncharacterized protein</fullName>
    </submittedName>
</protein>
<dbReference type="AlphaFoldDB" id="A0A835LRH6"/>
<dbReference type="PANTHER" id="PTHR10997">
    <property type="entry name" value="IMPORTIN-7, 8, 11"/>
    <property type="match status" value="1"/>
</dbReference>
<keyword evidence="5" id="KW-1185">Reference proteome</keyword>